<protein>
    <submittedName>
        <fullName evidence="3">Uncharacterized protein</fullName>
    </submittedName>
</protein>
<keyword evidence="2" id="KW-0812">Transmembrane</keyword>
<sequence>MAKLFSEIGGLCSLFIGFSCIFIFELLEAMLLFRSDKRELRVVAGETEQSPAYCCADEAAAAVTRNGGRRKKRSPMSMEKNSLHSAAAKSETVDRQVKTVSNEADKETTKQERTETVMITVMMRTSPSLERKPTAVSENEVTRWAADNLALADSQGKFWTIYLILIHGVRVDYIVKEKTDLLLKAIAYDSAF</sequence>
<feature type="region of interest" description="Disordered" evidence="1">
    <location>
        <begin position="65"/>
        <end position="85"/>
    </location>
</feature>
<name>A0A3P6U3Y0_DIBLA</name>
<reference evidence="3 4" key="1">
    <citation type="submission" date="2018-11" db="EMBL/GenBank/DDBJ databases">
        <authorList>
            <consortium name="Pathogen Informatics"/>
        </authorList>
    </citation>
    <scope>NUCLEOTIDE SEQUENCE [LARGE SCALE GENOMIC DNA]</scope>
</reference>
<keyword evidence="2" id="KW-0472">Membrane</keyword>
<evidence type="ECO:0000313" key="3">
    <source>
        <dbReference type="EMBL" id="VDK89593.1"/>
    </source>
</evidence>
<dbReference type="OrthoDB" id="5874059at2759"/>
<keyword evidence="4" id="KW-1185">Reference proteome</keyword>
<organism evidence="3 4">
    <name type="scientific">Dibothriocephalus latus</name>
    <name type="common">Fish tapeworm</name>
    <name type="synonym">Diphyllobothrium latum</name>
    <dbReference type="NCBI Taxonomy" id="60516"/>
    <lineage>
        <taxon>Eukaryota</taxon>
        <taxon>Metazoa</taxon>
        <taxon>Spiralia</taxon>
        <taxon>Lophotrochozoa</taxon>
        <taxon>Platyhelminthes</taxon>
        <taxon>Cestoda</taxon>
        <taxon>Eucestoda</taxon>
        <taxon>Diphyllobothriidea</taxon>
        <taxon>Diphyllobothriidae</taxon>
        <taxon>Dibothriocephalus</taxon>
    </lineage>
</organism>
<dbReference type="Proteomes" id="UP000281553">
    <property type="component" value="Unassembled WGS sequence"/>
</dbReference>
<evidence type="ECO:0000313" key="4">
    <source>
        <dbReference type="Proteomes" id="UP000281553"/>
    </source>
</evidence>
<proteinExistence type="predicted"/>
<evidence type="ECO:0000256" key="1">
    <source>
        <dbReference type="SAM" id="MobiDB-lite"/>
    </source>
</evidence>
<dbReference type="Gene3D" id="1.10.287.770">
    <property type="entry name" value="YojJ-like"/>
    <property type="match status" value="1"/>
</dbReference>
<accession>A0A3P6U3Y0</accession>
<evidence type="ECO:0000256" key="2">
    <source>
        <dbReference type="SAM" id="Phobius"/>
    </source>
</evidence>
<gene>
    <name evidence="3" type="ORF">DILT_LOCUS4427</name>
</gene>
<dbReference type="EMBL" id="UYRU01045458">
    <property type="protein sequence ID" value="VDK89593.1"/>
    <property type="molecule type" value="Genomic_DNA"/>
</dbReference>
<dbReference type="AlphaFoldDB" id="A0A3P6U3Y0"/>
<feature type="transmembrane region" description="Helical" evidence="2">
    <location>
        <begin position="14"/>
        <end position="33"/>
    </location>
</feature>
<dbReference type="PROSITE" id="PS51257">
    <property type="entry name" value="PROKAR_LIPOPROTEIN"/>
    <property type="match status" value="1"/>
</dbReference>
<keyword evidence="2" id="KW-1133">Transmembrane helix</keyword>